<evidence type="ECO:0000313" key="1">
    <source>
        <dbReference type="EMBL" id="HHE04834.1"/>
    </source>
</evidence>
<reference evidence="1" key="1">
    <citation type="journal article" date="2020" name="mSystems">
        <title>Genome- and Community-Level Interaction Insights into Carbon Utilization and Element Cycling Functions of Hydrothermarchaeota in Hydrothermal Sediment.</title>
        <authorList>
            <person name="Zhou Z."/>
            <person name="Liu Y."/>
            <person name="Xu W."/>
            <person name="Pan J."/>
            <person name="Luo Z.H."/>
            <person name="Li M."/>
        </authorList>
    </citation>
    <scope>NUCLEOTIDE SEQUENCE [LARGE SCALE GENOMIC DNA]</scope>
    <source>
        <strain evidence="1">HyVt-74</strain>
    </source>
</reference>
<proteinExistence type="predicted"/>
<dbReference type="Proteomes" id="UP000886110">
    <property type="component" value="Unassembled WGS sequence"/>
</dbReference>
<dbReference type="EMBL" id="DRTB01000155">
    <property type="protein sequence ID" value="HHE04834.1"/>
    <property type="molecule type" value="Genomic_DNA"/>
</dbReference>
<dbReference type="Gene3D" id="3.40.50.300">
    <property type="entry name" value="P-loop containing nucleotide triphosphate hydrolases"/>
    <property type="match status" value="1"/>
</dbReference>
<sequence length="70" mass="7600">MIKPLSIEKLRKRTNPADLGFETTRDIGGLETIIGQKRAVEAISFGLSVPNKGYNIFVVGSQGSGRTTYT</sequence>
<dbReference type="AlphaFoldDB" id="A0A7C5HFV2"/>
<gene>
    <name evidence="1" type="ORF">ENL19_02080</name>
</gene>
<dbReference type="InterPro" id="IPR027417">
    <property type="entry name" value="P-loop_NTPase"/>
</dbReference>
<protein>
    <submittedName>
        <fullName evidence="1">Uncharacterized protein</fullName>
    </submittedName>
</protein>
<comment type="caution">
    <text evidence="1">The sequence shown here is derived from an EMBL/GenBank/DDBJ whole genome shotgun (WGS) entry which is preliminary data.</text>
</comment>
<feature type="non-terminal residue" evidence="1">
    <location>
        <position position="70"/>
    </location>
</feature>
<name>A0A7C5HFV2_UNCW3</name>
<accession>A0A7C5HFV2</accession>
<organism evidence="1">
    <name type="scientific">candidate division WOR-3 bacterium</name>
    <dbReference type="NCBI Taxonomy" id="2052148"/>
    <lineage>
        <taxon>Bacteria</taxon>
        <taxon>Bacteria division WOR-3</taxon>
    </lineage>
</organism>